<dbReference type="PROSITE" id="PS00584">
    <property type="entry name" value="PFKB_KINASES_2"/>
    <property type="match status" value="1"/>
</dbReference>
<dbReference type="Pfam" id="PF00294">
    <property type="entry name" value="PfkB"/>
    <property type="match status" value="1"/>
</dbReference>
<keyword evidence="5" id="KW-0067">ATP-binding</keyword>
<keyword evidence="4 7" id="KW-0418">Kinase</keyword>
<dbReference type="EMBL" id="FXTD01000005">
    <property type="protein sequence ID" value="SMO64504.1"/>
    <property type="molecule type" value="Genomic_DNA"/>
</dbReference>
<gene>
    <name evidence="7" type="ORF">SAMN06264867_105197</name>
</gene>
<organism evidence="7 8">
    <name type="scientific">Halorubrum cibi</name>
    <dbReference type="NCBI Taxonomy" id="413815"/>
    <lineage>
        <taxon>Archaea</taxon>
        <taxon>Methanobacteriati</taxon>
        <taxon>Methanobacteriota</taxon>
        <taxon>Stenosarchaea group</taxon>
        <taxon>Halobacteria</taxon>
        <taxon>Halobacteriales</taxon>
        <taxon>Haloferacaceae</taxon>
        <taxon>Halorubrum</taxon>
    </lineage>
</organism>
<evidence type="ECO:0000256" key="3">
    <source>
        <dbReference type="ARBA" id="ARBA00022741"/>
    </source>
</evidence>
<dbReference type="GO" id="GO:0016301">
    <property type="term" value="F:kinase activity"/>
    <property type="evidence" value="ECO:0007669"/>
    <property type="project" value="UniProtKB-KW"/>
</dbReference>
<dbReference type="SUPFAM" id="SSF53613">
    <property type="entry name" value="Ribokinase-like"/>
    <property type="match status" value="1"/>
</dbReference>
<dbReference type="PANTHER" id="PTHR43085:SF1">
    <property type="entry name" value="PSEUDOURIDINE KINASE-RELATED"/>
    <property type="match status" value="1"/>
</dbReference>
<evidence type="ECO:0000256" key="1">
    <source>
        <dbReference type="ARBA" id="ARBA00010688"/>
    </source>
</evidence>
<evidence type="ECO:0000313" key="8">
    <source>
        <dbReference type="Proteomes" id="UP000319712"/>
    </source>
</evidence>
<evidence type="ECO:0000259" key="6">
    <source>
        <dbReference type="Pfam" id="PF00294"/>
    </source>
</evidence>
<dbReference type="CDD" id="cd01167">
    <property type="entry name" value="bac_FRK"/>
    <property type="match status" value="1"/>
</dbReference>
<reference evidence="7 8" key="1">
    <citation type="submission" date="2017-05" db="EMBL/GenBank/DDBJ databases">
        <authorList>
            <person name="Varghese N."/>
            <person name="Submissions S."/>
        </authorList>
    </citation>
    <scope>NUCLEOTIDE SEQUENCE [LARGE SCALE GENOMIC DNA]</scope>
    <source>
        <strain evidence="7 8">DSM 19504</strain>
    </source>
</reference>
<dbReference type="GO" id="GO:0005524">
    <property type="term" value="F:ATP binding"/>
    <property type="evidence" value="ECO:0007669"/>
    <property type="project" value="UniProtKB-KW"/>
</dbReference>
<accession>A0A521CYK3</accession>
<keyword evidence="3" id="KW-0547">Nucleotide-binding</keyword>
<evidence type="ECO:0000256" key="5">
    <source>
        <dbReference type="ARBA" id="ARBA00022840"/>
    </source>
</evidence>
<name>A0A521CYK3_9EURY</name>
<dbReference type="InterPro" id="IPR011611">
    <property type="entry name" value="PfkB_dom"/>
</dbReference>
<evidence type="ECO:0000256" key="2">
    <source>
        <dbReference type="ARBA" id="ARBA00022679"/>
    </source>
</evidence>
<evidence type="ECO:0000313" key="7">
    <source>
        <dbReference type="EMBL" id="SMO64504.1"/>
    </source>
</evidence>
<dbReference type="InterPro" id="IPR050306">
    <property type="entry name" value="PfkB_Carbo_kinase"/>
</dbReference>
<comment type="similarity">
    <text evidence="1">Belongs to the carbohydrate kinase PfkB family.</text>
</comment>
<dbReference type="AlphaFoldDB" id="A0A521CYK3"/>
<evidence type="ECO:0000256" key="4">
    <source>
        <dbReference type="ARBA" id="ARBA00022777"/>
    </source>
</evidence>
<dbReference type="Proteomes" id="UP000319712">
    <property type="component" value="Unassembled WGS sequence"/>
</dbReference>
<sequence>MTRLLVAGETLIDFVPEGHGALDAVETFHRRAGGAPANVAVGLSRLEEPPLFWTRLGDDAFGDYLARTLAEEGVREDLIERDPDADTTLVFVSLDPDADRAFSFHRNGTADTRMRPGTVGDDELADTGWVHAGGVVLADEPSRTATFDLLSRANDADAVVSFDPNARPELFEGTEFVDTCRRALELSDVAKATAEDLVAAGIAEPDADDEDADELARAVCDLGPHTALLTRGPDGSLARATPDAPWNPTGEPLVVEHEGYPIDPVDTTGAGDAFTAGAIAALSAGESLSEALAFANAVAARSTTAKGAMTALPTRSEVEEFREANGST</sequence>
<protein>
    <submittedName>
        <fullName evidence="7">Fructokinase</fullName>
    </submittedName>
</protein>
<keyword evidence="8" id="KW-1185">Reference proteome</keyword>
<keyword evidence="2" id="KW-0808">Transferase</keyword>
<dbReference type="RefSeq" id="WP_142986524.1">
    <property type="nucleotide sequence ID" value="NZ_FXTD01000005.1"/>
</dbReference>
<feature type="domain" description="Carbohydrate kinase PfkB" evidence="6">
    <location>
        <begin position="1"/>
        <end position="315"/>
    </location>
</feature>
<dbReference type="PANTHER" id="PTHR43085">
    <property type="entry name" value="HEXOKINASE FAMILY MEMBER"/>
    <property type="match status" value="1"/>
</dbReference>
<dbReference type="InterPro" id="IPR002173">
    <property type="entry name" value="Carboh/pur_kinase_PfkB_CS"/>
</dbReference>
<dbReference type="Gene3D" id="3.40.1190.20">
    <property type="match status" value="1"/>
</dbReference>
<proteinExistence type="inferred from homology"/>
<dbReference type="OrthoDB" id="124714at2157"/>
<dbReference type="InterPro" id="IPR029056">
    <property type="entry name" value="Ribokinase-like"/>
</dbReference>